<evidence type="ECO:0000313" key="14">
    <source>
        <dbReference type="EMBL" id="EGL54471.1"/>
    </source>
</evidence>
<evidence type="ECO:0000313" key="15">
    <source>
        <dbReference type="Proteomes" id="UP000003544"/>
    </source>
</evidence>
<evidence type="ECO:0000256" key="3">
    <source>
        <dbReference type="ARBA" id="ARBA00022475"/>
    </source>
</evidence>
<evidence type="ECO:0000256" key="6">
    <source>
        <dbReference type="ARBA" id="ARBA00022723"/>
    </source>
</evidence>
<dbReference type="PANTHER" id="PTHR43221:SF1">
    <property type="entry name" value="PROTEASE HTPX"/>
    <property type="match status" value="1"/>
</dbReference>
<organism evidence="14 15">
    <name type="scientific">Methylophaga aminisulfidivorans MP</name>
    <dbReference type="NCBI Taxonomy" id="1026882"/>
    <lineage>
        <taxon>Bacteria</taxon>
        <taxon>Pseudomonadati</taxon>
        <taxon>Pseudomonadota</taxon>
        <taxon>Gammaproteobacteria</taxon>
        <taxon>Thiotrichales</taxon>
        <taxon>Piscirickettsiaceae</taxon>
        <taxon>Methylophaga</taxon>
    </lineage>
</organism>
<keyword evidence="8" id="KW-0862">Zinc</keyword>
<reference evidence="14 15" key="1">
    <citation type="journal article" date="2011" name="J. Bacteriol.">
        <title>Draft genome sequence of Methylophaga aminisulfidivorans MP T.</title>
        <authorList>
            <person name="Han G.H."/>
            <person name="Kim W."/>
            <person name="Chun J."/>
            <person name="Kim S.W."/>
        </authorList>
    </citation>
    <scope>NUCLEOTIDE SEQUENCE [LARGE SCALE GENOMIC DNA]</scope>
    <source>
        <strain evidence="15">MP(T)</strain>
    </source>
</reference>
<keyword evidence="7" id="KW-0378">Hydrolase</keyword>
<evidence type="ECO:0000256" key="2">
    <source>
        <dbReference type="ARBA" id="ARBA00004651"/>
    </source>
</evidence>
<dbReference type="AlphaFoldDB" id="F5SZP4"/>
<sequence length="619" mass="70843">MGRLSEEQFIELVQKAERDSFKSPGKYKLQLALFALLGYVVIFSVLFVLIILVGGTVGIALLSSSIFLLLLKKKLIFMILAAIWVFLKALWVKFEPPTGYRLEKNSYPALFSEIDQLTRSLKSLKIHQVLVTDELNAAVVQSPKYGIFGGQQNTLILGLPLLLALSPTEMRAVLAHEFGHLSGNHSRFSGWIYRVRITWSRIMNSYENTDSFGASMMRSFFDWYAPKFSAYSFALARNNEYEADDISAELTSPETAAKALVNVYVSAPYIEQDYWSKLIKSADDSASPPKTPFKDLANFLKHSPIARDEFVKRIEKELEVKTHYSDTHPSLNDRVRSLTSEFVIPEPVKRNAAEVWLGDRYQAVLTHFDKKWYEDNRQGWKNRYDYVQNARASIVDFKSKQPDELTDDELWEYASYTNEFEDAEAAYSLFSLYQKRHPDSIGAAYYVGKYLLNNNRPEGLSQLRVAFRSPNLLTEVANLGYNFLIELGEQDKAEKWWQDAADAYKFHQEVYEERENISIDDHFKWPEIGDETLANLKKRLKSQKNVGSVWLAEKVLKLDTTVPVYIIAFSPKGIFTRTDNAAQKLANALNLDFPIFVVCLKGDSKEFGKKIKAIGKRIL</sequence>
<evidence type="ECO:0000256" key="1">
    <source>
        <dbReference type="ARBA" id="ARBA00001947"/>
    </source>
</evidence>
<comment type="subcellular location">
    <subcellularLocation>
        <location evidence="2">Cell membrane</location>
        <topology evidence="2">Multi-pass membrane protein</topology>
    </subcellularLocation>
</comment>
<evidence type="ECO:0000256" key="11">
    <source>
        <dbReference type="ARBA" id="ARBA00023136"/>
    </source>
</evidence>
<keyword evidence="11 12" id="KW-0472">Membrane</keyword>
<dbReference type="Proteomes" id="UP000003544">
    <property type="component" value="Unassembled WGS sequence"/>
</dbReference>
<keyword evidence="4" id="KW-0645">Protease</keyword>
<evidence type="ECO:0000256" key="12">
    <source>
        <dbReference type="SAM" id="Phobius"/>
    </source>
</evidence>
<evidence type="ECO:0000256" key="9">
    <source>
        <dbReference type="ARBA" id="ARBA00022989"/>
    </source>
</evidence>
<dbReference type="InterPro" id="IPR001915">
    <property type="entry name" value="Peptidase_M48"/>
</dbReference>
<gene>
    <name evidence="14" type="ORF">MAMP_01115</name>
</gene>
<dbReference type="OrthoDB" id="9789270at2"/>
<dbReference type="GO" id="GO:0005886">
    <property type="term" value="C:plasma membrane"/>
    <property type="evidence" value="ECO:0007669"/>
    <property type="project" value="UniProtKB-SubCell"/>
</dbReference>
<dbReference type="CDD" id="cd07328">
    <property type="entry name" value="M48_Ste24p_like"/>
    <property type="match status" value="1"/>
</dbReference>
<dbReference type="GO" id="GO:0046872">
    <property type="term" value="F:metal ion binding"/>
    <property type="evidence" value="ECO:0007669"/>
    <property type="project" value="UniProtKB-KW"/>
</dbReference>
<feature type="transmembrane region" description="Helical" evidence="12">
    <location>
        <begin position="31"/>
        <end position="63"/>
    </location>
</feature>
<dbReference type="EMBL" id="AFIG01000001">
    <property type="protein sequence ID" value="EGL54471.1"/>
    <property type="molecule type" value="Genomic_DNA"/>
</dbReference>
<evidence type="ECO:0000256" key="8">
    <source>
        <dbReference type="ARBA" id="ARBA00022833"/>
    </source>
</evidence>
<evidence type="ECO:0000256" key="10">
    <source>
        <dbReference type="ARBA" id="ARBA00023049"/>
    </source>
</evidence>
<dbReference type="InterPro" id="IPR050083">
    <property type="entry name" value="HtpX_protease"/>
</dbReference>
<evidence type="ECO:0000256" key="4">
    <source>
        <dbReference type="ARBA" id="ARBA00022670"/>
    </source>
</evidence>
<keyword evidence="3" id="KW-1003">Cell membrane</keyword>
<protein>
    <submittedName>
        <fullName evidence="14">Peptidase M48, Ste24p</fullName>
    </submittedName>
</protein>
<evidence type="ECO:0000256" key="7">
    <source>
        <dbReference type="ARBA" id="ARBA00022801"/>
    </source>
</evidence>
<keyword evidence="9 12" id="KW-1133">Transmembrane helix</keyword>
<comment type="cofactor">
    <cofactor evidence="1">
        <name>Zn(2+)</name>
        <dbReference type="ChEBI" id="CHEBI:29105"/>
    </cofactor>
</comment>
<name>F5SZP4_9GAMM</name>
<dbReference type="GO" id="GO:0006508">
    <property type="term" value="P:proteolysis"/>
    <property type="evidence" value="ECO:0007669"/>
    <property type="project" value="UniProtKB-KW"/>
</dbReference>
<accession>F5SZP4</accession>
<feature type="transmembrane region" description="Helical" evidence="12">
    <location>
        <begin position="75"/>
        <end position="94"/>
    </location>
</feature>
<keyword evidence="10" id="KW-0482">Metalloprotease</keyword>
<keyword evidence="5 12" id="KW-0812">Transmembrane</keyword>
<dbReference type="eggNOG" id="COG0501">
    <property type="taxonomic scope" value="Bacteria"/>
</dbReference>
<dbReference type="STRING" id="1026882.MAMP_01115"/>
<dbReference type="PANTHER" id="PTHR43221">
    <property type="entry name" value="PROTEASE HTPX"/>
    <property type="match status" value="1"/>
</dbReference>
<dbReference type="Pfam" id="PF01435">
    <property type="entry name" value="Peptidase_M48"/>
    <property type="match status" value="1"/>
</dbReference>
<evidence type="ECO:0000256" key="5">
    <source>
        <dbReference type="ARBA" id="ARBA00022692"/>
    </source>
</evidence>
<dbReference type="Gene3D" id="3.30.2010.10">
    <property type="entry name" value="Metalloproteases ('zincins'), catalytic domain"/>
    <property type="match status" value="1"/>
</dbReference>
<evidence type="ECO:0000259" key="13">
    <source>
        <dbReference type="Pfam" id="PF01435"/>
    </source>
</evidence>
<keyword evidence="15" id="KW-1185">Reference proteome</keyword>
<proteinExistence type="predicted"/>
<feature type="domain" description="Peptidase M48" evidence="13">
    <location>
        <begin position="154"/>
        <end position="340"/>
    </location>
</feature>
<dbReference type="GO" id="GO:0004222">
    <property type="term" value="F:metalloendopeptidase activity"/>
    <property type="evidence" value="ECO:0007669"/>
    <property type="project" value="InterPro"/>
</dbReference>
<comment type="caution">
    <text evidence="14">The sequence shown here is derived from an EMBL/GenBank/DDBJ whole genome shotgun (WGS) entry which is preliminary data.</text>
</comment>
<dbReference type="RefSeq" id="WP_007144357.1">
    <property type="nucleotide sequence ID" value="NZ_AFIG01000001.1"/>
</dbReference>
<keyword evidence="6" id="KW-0479">Metal-binding</keyword>